<dbReference type="PANTHER" id="PTHR47204:SF1">
    <property type="entry name" value="RIBONUCLEASE H2 SUBUNIT C"/>
    <property type="match status" value="1"/>
</dbReference>
<evidence type="ECO:0000313" key="3">
    <source>
        <dbReference type="Proteomes" id="UP000054477"/>
    </source>
</evidence>
<proteinExistence type="predicted"/>
<keyword evidence="3" id="KW-1185">Reference proteome</keyword>
<dbReference type="HOGENOM" id="CLU_071098_0_0_1"/>
<feature type="compositionally biased region" description="Basic residues" evidence="1">
    <location>
        <begin position="237"/>
        <end position="253"/>
    </location>
</feature>
<dbReference type="OrthoDB" id="6222486at2759"/>
<accession>A0A0C9YC05</accession>
<evidence type="ECO:0000313" key="2">
    <source>
        <dbReference type="EMBL" id="KIK05668.1"/>
    </source>
</evidence>
<organism evidence="2 3">
    <name type="scientific">Laccaria amethystina LaAM-08-1</name>
    <dbReference type="NCBI Taxonomy" id="1095629"/>
    <lineage>
        <taxon>Eukaryota</taxon>
        <taxon>Fungi</taxon>
        <taxon>Dikarya</taxon>
        <taxon>Basidiomycota</taxon>
        <taxon>Agaricomycotina</taxon>
        <taxon>Agaricomycetes</taxon>
        <taxon>Agaricomycetidae</taxon>
        <taxon>Agaricales</taxon>
        <taxon>Agaricineae</taxon>
        <taxon>Hydnangiaceae</taxon>
        <taxon>Laccaria</taxon>
    </lineage>
</organism>
<dbReference type="PANTHER" id="PTHR47204">
    <property type="entry name" value="OS02G0168900 PROTEIN"/>
    <property type="match status" value="1"/>
</dbReference>
<feature type="region of interest" description="Disordered" evidence="1">
    <location>
        <begin position="232"/>
        <end position="260"/>
    </location>
</feature>
<dbReference type="Proteomes" id="UP000054477">
    <property type="component" value="Unassembled WGS sequence"/>
</dbReference>
<dbReference type="Pfam" id="PF08615">
    <property type="entry name" value="RNase_H2_suC"/>
    <property type="match status" value="1"/>
</dbReference>
<dbReference type="STRING" id="1095629.A0A0C9YC05"/>
<protein>
    <submittedName>
        <fullName evidence="2">Uncharacterized protein</fullName>
    </submittedName>
</protein>
<dbReference type="AlphaFoldDB" id="A0A0C9YC05"/>
<reference evidence="3" key="2">
    <citation type="submission" date="2015-01" db="EMBL/GenBank/DDBJ databases">
        <title>Evolutionary Origins and Diversification of the Mycorrhizal Mutualists.</title>
        <authorList>
            <consortium name="DOE Joint Genome Institute"/>
            <consortium name="Mycorrhizal Genomics Consortium"/>
            <person name="Kohler A."/>
            <person name="Kuo A."/>
            <person name="Nagy L.G."/>
            <person name="Floudas D."/>
            <person name="Copeland A."/>
            <person name="Barry K.W."/>
            <person name="Cichocki N."/>
            <person name="Veneault-Fourrey C."/>
            <person name="LaButti K."/>
            <person name="Lindquist E.A."/>
            <person name="Lipzen A."/>
            <person name="Lundell T."/>
            <person name="Morin E."/>
            <person name="Murat C."/>
            <person name="Riley R."/>
            <person name="Ohm R."/>
            <person name="Sun H."/>
            <person name="Tunlid A."/>
            <person name="Henrissat B."/>
            <person name="Grigoriev I.V."/>
            <person name="Hibbett D.S."/>
            <person name="Martin F."/>
        </authorList>
    </citation>
    <scope>NUCLEOTIDE SEQUENCE [LARGE SCALE GENOMIC DNA]</scope>
    <source>
        <strain evidence="3">LaAM-08-1</strain>
    </source>
</reference>
<evidence type="ECO:0000256" key="1">
    <source>
        <dbReference type="SAM" id="MobiDB-lite"/>
    </source>
</evidence>
<gene>
    <name evidence="2" type="ORF">K443DRAFT_130258</name>
</gene>
<sequence>MTTPTLQIAAIPDRELLPECLPNLMPFHINYNGPAAVSTFMRIKHAKGEVGAPEKNQIGGVNEGVMVGVEGLTVKDASAEKQVVMTKNKDVTMQETATDSNLPQIEKKASEPITGPDIEKNVEEMDIVSTGNGTRGERRGENAAQVAAVMEAPQDSSPEIPIITGSTSSIELPTLLEYITPSPSDPDSSRFVSTFRGRAIHGLKVGLPAGYVGVVLRSDGVASSCQAAKDAKDPKGKAKAKSVPKKVTRKGRLTRSAVPKRAVEEVEVEDQEPDETVTLDADCIEEALPNDVPIRTLVPTSQFSSFVLWHADRPVDENRDEYFRSLAEWTKLSDEIHQLED</sequence>
<reference evidence="2 3" key="1">
    <citation type="submission" date="2014-04" db="EMBL/GenBank/DDBJ databases">
        <authorList>
            <consortium name="DOE Joint Genome Institute"/>
            <person name="Kuo A."/>
            <person name="Kohler A."/>
            <person name="Nagy L.G."/>
            <person name="Floudas D."/>
            <person name="Copeland A."/>
            <person name="Barry K.W."/>
            <person name="Cichocki N."/>
            <person name="Veneault-Fourrey C."/>
            <person name="LaButti K."/>
            <person name="Lindquist E.A."/>
            <person name="Lipzen A."/>
            <person name="Lundell T."/>
            <person name="Morin E."/>
            <person name="Murat C."/>
            <person name="Sun H."/>
            <person name="Tunlid A."/>
            <person name="Henrissat B."/>
            <person name="Grigoriev I.V."/>
            <person name="Hibbett D.S."/>
            <person name="Martin F."/>
            <person name="Nordberg H.P."/>
            <person name="Cantor M.N."/>
            <person name="Hua S.X."/>
        </authorList>
    </citation>
    <scope>NUCLEOTIDE SEQUENCE [LARGE SCALE GENOMIC DNA]</scope>
    <source>
        <strain evidence="2 3">LaAM-08-1</strain>
    </source>
</reference>
<dbReference type="Gene3D" id="2.40.128.680">
    <property type="match status" value="1"/>
</dbReference>
<dbReference type="GO" id="GO:0032299">
    <property type="term" value="C:ribonuclease H2 complex"/>
    <property type="evidence" value="ECO:0007669"/>
    <property type="project" value="InterPro"/>
</dbReference>
<dbReference type="EMBL" id="KN838558">
    <property type="protein sequence ID" value="KIK05668.1"/>
    <property type="molecule type" value="Genomic_DNA"/>
</dbReference>
<dbReference type="InterPro" id="IPR013924">
    <property type="entry name" value="RNase_H2_suC"/>
</dbReference>
<name>A0A0C9YC05_9AGAR</name>
<dbReference type="GO" id="GO:0006401">
    <property type="term" value="P:RNA catabolic process"/>
    <property type="evidence" value="ECO:0007669"/>
    <property type="project" value="InterPro"/>
</dbReference>